<dbReference type="EMBL" id="KZ303503">
    <property type="protein sequence ID" value="PIA16002.1"/>
    <property type="molecule type" value="Genomic_DNA"/>
</dbReference>
<feature type="chain" id="PRO_5013579365" evidence="1">
    <location>
        <begin position="18"/>
        <end position="91"/>
    </location>
</feature>
<name>A0A2G5BAI3_COERN</name>
<dbReference type="Proteomes" id="UP000242474">
    <property type="component" value="Unassembled WGS sequence"/>
</dbReference>
<reference evidence="2 3" key="1">
    <citation type="journal article" date="2015" name="Genome Biol. Evol.">
        <title>Phylogenomic analyses indicate that early fungi evolved digesting cell walls of algal ancestors of land plants.</title>
        <authorList>
            <person name="Chang Y."/>
            <person name="Wang S."/>
            <person name="Sekimoto S."/>
            <person name="Aerts A.L."/>
            <person name="Choi C."/>
            <person name="Clum A."/>
            <person name="LaButti K.M."/>
            <person name="Lindquist E.A."/>
            <person name="Yee Ngan C."/>
            <person name="Ohm R.A."/>
            <person name="Salamov A.A."/>
            <person name="Grigoriev I.V."/>
            <person name="Spatafora J.W."/>
            <person name="Berbee M.L."/>
        </authorList>
    </citation>
    <scope>NUCLEOTIDE SEQUENCE [LARGE SCALE GENOMIC DNA]</scope>
    <source>
        <strain evidence="2 3">NRRL 1564</strain>
    </source>
</reference>
<proteinExistence type="predicted"/>
<protein>
    <submittedName>
        <fullName evidence="2">Uncharacterized protein</fullName>
    </submittedName>
</protein>
<dbReference type="AlphaFoldDB" id="A0A2G5BAI3"/>
<sequence length="91" mass="9335">MRFAFAACTVIFSSVFATPVFFGNAAFDPATGSGSSLAGAFDVDAGGNSFLRVDKDTRIQGQHISNLNQDSVTNQQGGPAFAVDGAVVVTT</sequence>
<feature type="signal peptide" evidence="1">
    <location>
        <begin position="1"/>
        <end position="17"/>
    </location>
</feature>
<evidence type="ECO:0000313" key="3">
    <source>
        <dbReference type="Proteomes" id="UP000242474"/>
    </source>
</evidence>
<accession>A0A2G5BAI3</accession>
<gene>
    <name evidence="2" type="ORF">COEREDRAFT_81689</name>
</gene>
<keyword evidence="1" id="KW-0732">Signal</keyword>
<evidence type="ECO:0000313" key="2">
    <source>
        <dbReference type="EMBL" id="PIA16002.1"/>
    </source>
</evidence>
<keyword evidence="3" id="KW-1185">Reference proteome</keyword>
<dbReference type="OrthoDB" id="5582985at2759"/>
<evidence type="ECO:0000256" key="1">
    <source>
        <dbReference type="SAM" id="SignalP"/>
    </source>
</evidence>
<organism evidence="2 3">
    <name type="scientific">Coemansia reversa (strain ATCC 12441 / NRRL 1564)</name>
    <dbReference type="NCBI Taxonomy" id="763665"/>
    <lineage>
        <taxon>Eukaryota</taxon>
        <taxon>Fungi</taxon>
        <taxon>Fungi incertae sedis</taxon>
        <taxon>Zoopagomycota</taxon>
        <taxon>Kickxellomycotina</taxon>
        <taxon>Kickxellomycetes</taxon>
        <taxon>Kickxellales</taxon>
        <taxon>Kickxellaceae</taxon>
        <taxon>Coemansia</taxon>
    </lineage>
</organism>